<sequence length="478" mass="52735">MNSMSITTDYLVIGAGATAMAFVDTLLDESDASVLMVDRHAQPGGHWNDAYPFVRLHQPSAFYGVNSCELGSGKKDDSEWGGGLYEQASGTEVVSYFDQVMRQRFVPSGRVRYFPMHNYEGDRSEGHCITSLLTGESNQIQVRRKLVDATFAQTAVPSTHAPQYRVAPGVRCIPLNDLPKVARPYQRYVVVGGGKTGIDACLWLLQNGVAPGKIQWIVPNAAWLLDRANIQPGQENLLRTIGSLVNQFEAMATAASIPDLFNRLEAFGELLRIDTSVEPSAFRAATVSQGELRALRRINNTVRLGRVQAIEPSGVSLERGCIAGNSDALYIDCSASAVPVIPEGSVKVFDGKRINLVTISSYQLLFSAAFIACIESHLDDPVQMNALCGVVPPPRLPEDWLKMWAVYLANQRQWKHQPELSPWLAQCHLHLMPTVMKCLQEGDPEKLAVLNRFTEVRKRALDNLPRLLQALEALSPRP</sequence>
<comment type="caution">
    <text evidence="1">The sequence shown here is derived from an EMBL/GenBank/DDBJ whole genome shotgun (WGS) entry which is preliminary data.</text>
</comment>
<gene>
    <name evidence="1" type="ORF">ACIKP7_24410</name>
</gene>
<organism evidence="1 2">
    <name type="scientific">Pseudomonas caricapapayae</name>
    <dbReference type="NCBI Taxonomy" id="46678"/>
    <lineage>
        <taxon>Bacteria</taxon>
        <taxon>Pseudomonadati</taxon>
        <taxon>Pseudomonadota</taxon>
        <taxon>Gammaproteobacteria</taxon>
        <taxon>Pseudomonadales</taxon>
        <taxon>Pseudomonadaceae</taxon>
        <taxon>Pseudomonas</taxon>
    </lineage>
</organism>
<protein>
    <submittedName>
        <fullName evidence="1">NAD(P)/FAD-dependent oxidoreductase</fullName>
    </submittedName>
</protein>
<accession>A0ACC7M3R5</accession>
<keyword evidence="2" id="KW-1185">Reference proteome</keyword>
<proteinExistence type="predicted"/>
<evidence type="ECO:0000313" key="1">
    <source>
        <dbReference type="EMBL" id="MFJ1341265.1"/>
    </source>
</evidence>
<reference evidence="1" key="1">
    <citation type="submission" date="2024-10" db="EMBL/GenBank/DDBJ databases">
        <title>Aeromonas and Pseudomonas from the Cagarras Archipelago, Rio de Janeiro, Brazil.</title>
        <authorList>
            <person name="Canellas A.L.B."/>
            <person name="Laport M.S."/>
        </authorList>
    </citation>
    <scope>NUCLEOTIDE SEQUENCE</scope>
    <source>
        <strain evidence="1">ACP-7</strain>
    </source>
</reference>
<dbReference type="Proteomes" id="UP001615411">
    <property type="component" value="Unassembled WGS sequence"/>
</dbReference>
<evidence type="ECO:0000313" key="2">
    <source>
        <dbReference type="Proteomes" id="UP001615411"/>
    </source>
</evidence>
<name>A0ACC7M3R5_9PSED</name>
<dbReference type="EMBL" id="JBIUGF010000136">
    <property type="protein sequence ID" value="MFJ1341265.1"/>
    <property type="molecule type" value="Genomic_DNA"/>
</dbReference>